<organism evidence="2 3">
    <name type="scientific">Apiospora phragmitis</name>
    <dbReference type="NCBI Taxonomy" id="2905665"/>
    <lineage>
        <taxon>Eukaryota</taxon>
        <taxon>Fungi</taxon>
        <taxon>Dikarya</taxon>
        <taxon>Ascomycota</taxon>
        <taxon>Pezizomycotina</taxon>
        <taxon>Sordariomycetes</taxon>
        <taxon>Xylariomycetidae</taxon>
        <taxon>Amphisphaeriales</taxon>
        <taxon>Apiosporaceae</taxon>
        <taxon>Apiospora</taxon>
    </lineage>
</organism>
<reference evidence="2 3" key="1">
    <citation type="submission" date="2023-01" db="EMBL/GenBank/DDBJ databases">
        <title>Analysis of 21 Apiospora genomes using comparative genomics revels a genus with tremendous synthesis potential of carbohydrate active enzymes and secondary metabolites.</title>
        <authorList>
            <person name="Sorensen T."/>
        </authorList>
    </citation>
    <scope>NUCLEOTIDE SEQUENCE [LARGE SCALE GENOMIC DNA]</scope>
    <source>
        <strain evidence="2 3">CBS 135458</strain>
    </source>
</reference>
<feature type="chain" id="PRO_5045083193" evidence="1">
    <location>
        <begin position="20"/>
        <end position="87"/>
    </location>
</feature>
<keyword evidence="1" id="KW-0732">Signal</keyword>
<evidence type="ECO:0000256" key="1">
    <source>
        <dbReference type="SAM" id="SignalP"/>
    </source>
</evidence>
<sequence length="87" mass="9386">MQFSFLSFALVAQLSLALANPVITPAASLKNRQSLEDRDIIGMGPRDQYDQSSLPGYCTSNLLCYHGCFQMIVPSGKCLGCPGCDPL</sequence>
<dbReference type="GeneID" id="92085674"/>
<evidence type="ECO:0000313" key="3">
    <source>
        <dbReference type="Proteomes" id="UP001480595"/>
    </source>
</evidence>
<evidence type="ECO:0000313" key="2">
    <source>
        <dbReference type="EMBL" id="KAK8086228.1"/>
    </source>
</evidence>
<keyword evidence="3" id="KW-1185">Reference proteome</keyword>
<protein>
    <submittedName>
        <fullName evidence="2">Uncharacterized protein</fullName>
    </submittedName>
</protein>
<dbReference type="Proteomes" id="UP001480595">
    <property type="component" value="Unassembled WGS sequence"/>
</dbReference>
<proteinExistence type="predicted"/>
<dbReference type="RefSeq" id="XP_066720752.1">
    <property type="nucleotide sequence ID" value="XM_066852611.1"/>
</dbReference>
<feature type="signal peptide" evidence="1">
    <location>
        <begin position="1"/>
        <end position="19"/>
    </location>
</feature>
<dbReference type="EMBL" id="JAQQWL010000002">
    <property type="protein sequence ID" value="KAK8086228.1"/>
    <property type="molecule type" value="Genomic_DNA"/>
</dbReference>
<accession>A0ABR1WST7</accession>
<name>A0ABR1WST7_9PEZI</name>
<gene>
    <name evidence="2" type="ORF">PG994_001202</name>
</gene>
<comment type="caution">
    <text evidence="2">The sequence shown here is derived from an EMBL/GenBank/DDBJ whole genome shotgun (WGS) entry which is preliminary data.</text>
</comment>